<name>A0A2S6GHG0_9PSEU</name>
<accession>A0A2S6GHG0</accession>
<reference evidence="2 3" key="1">
    <citation type="submission" date="2018-02" db="EMBL/GenBank/DDBJ databases">
        <title>Genomic Encyclopedia of Archaeal and Bacterial Type Strains, Phase II (KMG-II): from individual species to whole genera.</title>
        <authorList>
            <person name="Goeker M."/>
        </authorList>
    </citation>
    <scope>NUCLEOTIDE SEQUENCE [LARGE SCALE GENOMIC DNA]</scope>
    <source>
        <strain evidence="2 3">YU 961-1</strain>
    </source>
</reference>
<keyword evidence="3" id="KW-1185">Reference proteome</keyword>
<sequence length="141" mass="14403">MKPDDSRPGLSMVSGGGEATAGRGTLRLVPAAPPPCLPGCEYATRRAHDLSDPMNSGHTCVVTLAEVTTLGDRLVVVQAIRWADATGISEPGFVEIRADSGAGIDEEGFSPVAAAELGAAFAAGATLIRDFDRPAEAADTP</sequence>
<gene>
    <name evidence="2" type="ORF">CLV40_11823</name>
</gene>
<evidence type="ECO:0000313" key="2">
    <source>
        <dbReference type="EMBL" id="PPK64633.1"/>
    </source>
</evidence>
<dbReference type="AlphaFoldDB" id="A0A2S6GHG0"/>
<dbReference type="EMBL" id="PTIX01000018">
    <property type="protein sequence ID" value="PPK64633.1"/>
    <property type="molecule type" value="Genomic_DNA"/>
</dbReference>
<dbReference type="OrthoDB" id="5185254at2"/>
<protein>
    <submittedName>
        <fullName evidence="2">Uncharacterized protein</fullName>
    </submittedName>
</protein>
<dbReference type="Proteomes" id="UP000239203">
    <property type="component" value="Unassembled WGS sequence"/>
</dbReference>
<dbReference type="RefSeq" id="WP_104481715.1">
    <property type="nucleotide sequence ID" value="NZ_CP154825.1"/>
</dbReference>
<feature type="region of interest" description="Disordered" evidence="1">
    <location>
        <begin position="1"/>
        <end position="26"/>
    </location>
</feature>
<organism evidence="2 3">
    <name type="scientific">Actinokineospora auranticolor</name>
    <dbReference type="NCBI Taxonomy" id="155976"/>
    <lineage>
        <taxon>Bacteria</taxon>
        <taxon>Bacillati</taxon>
        <taxon>Actinomycetota</taxon>
        <taxon>Actinomycetes</taxon>
        <taxon>Pseudonocardiales</taxon>
        <taxon>Pseudonocardiaceae</taxon>
        <taxon>Actinokineospora</taxon>
    </lineage>
</organism>
<proteinExistence type="predicted"/>
<comment type="caution">
    <text evidence="2">The sequence shown here is derived from an EMBL/GenBank/DDBJ whole genome shotgun (WGS) entry which is preliminary data.</text>
</comment>
<evidence type="ECO:0000256" key="1">
    <source>
        <dbReference type="SAM" id="MobiDB-lite"/>
    </source>
</evidence>
<evidence type="ECO:0000313" key="3">
    <source>
        <dbReference type="Proteomes" id="UP000239203"/>
    </source>
</evidence>